<evidence type="ECO:0000313" key="7">
    <source>
        <dbReference type="Proteomes" id="UP000480570"/>
    </source>
</evidence>
<evidence type="ECO:0000256" key="4">
    <source>
        <dbReference type="ARBA" id="ARBA00022679"/>
    </source>
</evidence>
<dbReference type="Proteomes" id="UP000480570">
    <property type="component" value="Unassembled WGS sequence"/>
</dbReference>
<comment type="similarity">
    <text evidence="2">Belongs to the glycosyltransferase 2 family.</text>
</comment>
<comment type="pathway">
    <text evidence="1">Cell wall biogenesis; cell wall polysaccharide biosynthesis.</text>
</comment>
<accession>A0A7C9N8B3</accession>
<dbReference type="InterPro" id="IPR029044">
    <property type="entry name" value="Nucleotide-diphossugar_trans"/>
</dbReference>
<dbReference type="PANTHER" id="PTHR43179:SF12">
    <property type="entry name" value="GALACTOFURANOSYLTRANSFERASE GLFT2"/>
    <property type="match status" value="1"/>
</dbReference>
<dbReference type="InterPro" id="IPR001173">
    <property type="entry name" value="Glyco_trans_2-like"/>
</dbReference>
<evidence type="ECO:0000256" key="3">
    <source>
        <dbReference type="ARBA" id="ARBA00022676"/>
    </source>
</evidence>
<dbReference type="CDD" id="cd04185">
    <property type="entry name" value="GT_2_like_b"/>
    <property type="match status" value="1"/>
</dbReference>
<evidence type="ECO:0000313" key="6">
    <source>
        <dbReference type="EMBL" id="MYV05806.1"/>
    </source>
</evidence>
<reference evidence="6 7" key="1">
    <citation type="journal article" date="2019" name="Appl. Environ. Microbiol.">
        <title>Genetic determinants of hydroxycinnamic acid metabolism in heterofermentative lactobacilli.</title>
        <authorList>
            <person name="Gaur G."/>
            <person name="Oh J.H."/>
            <person name="Filannino P."/>
            <person name="Gobbetti M."/>
            <person name="van Pijkeren J.P."/>
            <person name="Ganzle M.G."/>
        </authorList>
    </citation>
    <scope>NUCLEOTIDE SEQUENCE [LARGE SCALE GENOMIC DNA]</scope>
    <source>
        <strain evidence="6 7">FUA3583</strain>
    </source>
</reference>
<name>A0A7C9N8B3_9LACO</name>
<gene>
    <name evidence="6" type="ORF">GB992_08155</name>
</gene>
<sequence length="299" mass="34272">MKNVCAVLVTYNRLELLKESISAILNQTYKVHQLIIVDNQSTDGTSDYLKQTDDARIKVYTPSKNLGGAGGFQIGINQAMQDVENDFVWIMDDDTIPQKDCLDQLLKPIVSGSVESAGFMCSNVRWTDDSAAVMNIPYTTSYWNELAQQGLIQVKAASFVSLLVSTKIIREVGLPIKEFFVWGDDYEFTWRISKKYKSYCVCSSLVMHKMGANHGVDIVTDTIGRIPRYFYSFRNSLYTERHHDGVKGFTIQILREFYSVHKVLHHSKDHKWLRIRYIFKGMLAGLAFNPQIQFPKERL</sequence>
<protein>
    <submittedName>
        <fullName evidence="6">Glycosyltransferase</fullName>
    </submittedName>
</protein>
<dbReference type="EMBL" id="WEZT01000016">
    <property type="protein sequence ID" value="MYV05806.1"/>
    <property type="molecule type" value="Genomic_DNA"/>
</dbReference>
<dbReference type="SUPFAM" id="SSF53448">
    <property type="entry name" value="Nucleotide-diphospho-sugar transferases"/>
    <property type="match status" value="1"/>
</dbReference>
<dbReference type="GO" id="GO:0016757">
    <property type="term" value="F:glycosyltransferase activity"/>
    <property type="evidence" value="ECO:0007669"/>
    <property type="project" value="UniProtKB-KW"/>
</dbReference>
<comment type="caution">
    <text evidence="6">The sequence shown here is derived from an EMBL/GenBank/DDBJ whole genome shotgun (WGS) entry which is preliminary data.</text>
</comment>
<dbReference type="Gene3D" id="3.90.550.10">
    <property type="entry name" value="Spore Coat Polysaccharide Biosynthesis Protein SpsA, Chain A"/>
    <property type="match status" value="1"/>
</dbReference>
<organism evidence="6 7">
    <name type="scientific">Furfurilactobacillus rossiae</name>
    <dbReference type="NCBI Taxonomy" id="231049"/>
    <lineage>
        <taxon>Bacteria</taxon>
        <taxon>Bacillati</taxon>
        <taxon>Bacillota</taxon>
        <taxon>Bacilli</taxon>
        <taxon>Lactobacillales</taxon>
        <taxon>Lactobacillaceae</taxon>
        <taxon>Furfurilactobacillus</taxon>
    </lineage>
</organism>
<dbReference type="AlphaFoldDB" id="A0A7C9N8B3"/>
<evidence type="ECO:0000256" key="1">
    <source>
        <dbReference type="ARBA" id="ARBA00004776"/>
    </source>
</evidence>
<proteinExistence type="inferred from homology"/>
<evidence type="ECO:0000256" key="2">
    <source>
        <dbReference type="ARBA" id="ARBA00006739"/>
    </source>
</evidence>
<evidence type="ECO:0000259" key="5">
    <source>
        <dbReference type="Pfam" id="PF00535"/>
    </source>
</evidence>
<feature type="domain" description="Glycosyltransferase 2-like" evidence="5">
    <location>
        <begin position="6"/>
        <end position="118"/>
    </location>
</feature>
<keyword evidence="3" id="KW-0328">Glycosyltransferase</keyword>
<dbReference type="PANTHER" id="PTHR43179">
    <property type="entry name" value="RHAMNOSYLTRANSFERASE WBBL"/>
    <property type="match status" value="1"/>
</dbReference>
<dbReference type="Pfam" id="PF00535">
    <property type="entry name" value="Glycos_transf_2"/>
    <property type="match status" value="1"/>
</dbReference>
<keyword evidence="4 6" id="KW-0808">Transferase</keyword>